<evidence type="ECO:0000313" key="2">
    <source>
        <dbReference type="Proteomes" id="UP000053660"/>
    </source>
</evidence>
<proteinExistence type="predicted"/>
<dbReference type="EMBL" id="KN611787">
    <property type="protein sequence ID" value="KHJ76405.1"/>
    <property type="molecule type" value="Genomic_DNA"/>
</dbReference>
<name>A0A0B1RZJ7_OESDE</name>
<sequence>MHRKSLQRNSKLLRLLRSSTTNLLLRLRMIRRLQSNAMDESMFGKRSHVFFPCFHFCWYDLNFSIPNY</sequence>
<keyword evidence="2" id="KW-1185">Reference proteome</keyword>
<accession>A0A0B1RZJ7</accession>
<gene>
    <name evidence="1" type="ORF">OESDEN_23975</name>
</gene>
<dbReference type="AlphaFoldDB" id="A0A0B1RZJ7"/>
<reference evidence="1 2" key="1">
    <citation type="submission" date="2014-03" db="EMBL/GenBank/DDBJ databases">
        <title>Draft genome of the hookworm Oesophagostomum dentatum.</title>
        <authorList>
            <person name="Mitreva M."/>
        </authorList>
    </citation>
    <scope>NUCLEOTIDE SEQUENCE [LARGE SCALE GENOMIC DNA]</scope>
    <source>
        <strain evidence="1 2">OD-Hann</strain>
    </source>
</reference>
<protein>
    <submittedName>
        <fullName evidence="1">Uncharacterized protein</fullName>
    </submittedName>
</protein>
<dbReference type="Proteomes" id="UP000053660">
    <property type="component" value="Unassembled WGS sequence"/>
</dbReference>
<organism evidence="1 2">
    <name type="scientific">Oesophagostomum dentatum</name>
    <name type="common">Nodular worm</name>
    <dbReference type="NCBI Taxonomy" id="61180"/>
    <lineage>
        <taxon>Eukaryota</taxon>
        <taxon>Metazoa</taxon>
        <taxon>Ecdysozoa</taxon>
        <taxon>Nematoda</taxon>
        <taxon>Chromadorea</taxon>
        <taxon>Rhabditida</taxon>
        <taxon>Rhabditina</taxon>
        <taxon>Rhabditomorpha</taxon>
        <taxon>Strongyloidea</taxon>
        <taxon>Strongylidae</taxon>
        <taxon>Oesophagostomum</taxon>
    </lineage>
</organism>
<evidence type="ECO:0000313" key="1">
    <source>
        <dbReference type="EMBL" id="KHJ76405.1"/>
    </source>
</evidence>